<organism evidence="7">
    <name type="scientific">Brachypodium distachyon</name>
    <name type="common">Purple false brome</name>
    <name type="synonym">Trachynia distachya</name>
    <dbReference type="NCBI Taxonomy" id="15368"/>
    <lineage>
        <taxon>Eukaryota</taxon>
        <taxon>Viridiplantae</taxon>
        <taxon>Streptophyta</taxon>
        <taxon>Embryophyta</taxon>
        <taxon>Tracheophyta</taxon>
        <taxon>Spermatophyta</taxon>
        <taxon>Magnoliopsida</taxon>
        <taxon>Liliopsida</taxon>
        <taxon>Poales</taxon>
        <taxon>Poaceae</taxon>
        <taxon>BOP clade</taxon>
        <taxon>Pooideae</taxon>
        <taxon>Stipodae</taxon>
        <taxon>Brachypodieae</taxon>
        <taxon>Brachypodium</taxon>
    </lineage>
</organism>
<reference evidence="7 8" key="1">
    <citation type="journal article" date="2010" name="Nature">
        <title>Genome sequencing and analysis of the model grass Brachypodium distachyon.</title>
        <authorList>
            <consortium name="International Brachypodium Initiative"/>
        </authorList>
    </citation>
    <scope>NUCLEOTIDE SEQUENCE [LARGE SCALE GENOMIC DNA]</scope>
    <source>
        <strain evidence="7 8">Bd21</strain>
    </source>
</reference>
<evidence type="ECO:0000256" key="5">
    <source>
        <dbReference type="SAM" id="Coils"/>
    </source>
</evidence>
<evidence type="ECO:0000256" key="4">
    <source>
        <dbReference type="PROSITE-ProRule" id="PRU01343"/>
    </source>
</evidence>
<keyword evidence="5" id="KW-0175">Coiled coil</keyword>
<dbReference type="InParanoid" id="A0A0Q3I578"/>
<reference evidence="8" key="3">
    <citation type="submission" date="2018-08" db="UniProtKB">
        <authorList>
            <consortium name="EnsemblPlants"/>
        </authorList>
    </citation>
    <scope>IDENTIFICATION</scope>
    <source>
        <strain evidence="8">cv. Bd21</strain>
    </source>
</reference>
<dbReference type="OrthoDB" id="691490at2759"/>
<evidence type="ECO:0000256" key="2">
    <source>
        <dbReference type="ARBA" id="ARBA00022771"/>
    </source>
</evidence>
<evidence type="ECO:0000256" key="1">
    <source>
        <dbReference type="ARBA" id="ARBA00022723"/>
    </source>
</evidence>
<evidence type="ECO:0000313" key="8">
    <source>
        <dbReference type="EnsemblPlants" id="KQK01019"/>
    </source>
</evidence>
<sequence length="125" mass="14759">MEYSPAVLCDCGMKSPRWISWSLKNPGRRYHTCPLRRVSSRCRFFLWHDPAAPSFLRDLIGDLRDCCVKSKKENEMLKSELGDVEMQLLQTKQKLDEEEKKVVSLQNAKRTRNEMRSLKIFIFFS</sequence>
<keyword evidence="3" id="KW-0862">Zinc</keyword>
<accession>A0A0Q3I578</accession>
<reference evidence="7" key="2">
    <citation type="submission" date="2017-06" db="EMBL/GenBank/DDBJ databases">
        <title>WGS assembly of Brachypodium distachyon.</title>
        <authorList>
            <consortium name="The International Brachypodium Initiative"/>
            <person name="Lucas S."/>
            <person name="Harmon-Smith M."/>
            <person name="Lail K."/>
            <person name="Tice H."/>
            <person name="Grimwood J."/>
            <person name="Bruce D."/>
            <person name="Barry K."/>
            <person name="Shu S."/>
            <person name="Lindquist E."/>
            <person name="Wang M."/>
            <person name="Pitluck S."/>
            <person name="Vogel J.P."/>
            <person name="Garvin D.F."/>
            <person name="Mockler T.C."/>
            <person name="Schmutz J."/>
            <person name="Rokhsar D."/>
            <person name="Bevan M.W."/>
        </authorList>
    </citation>
    <scope>NUCLEOTIDE SEQUENCE</scope>
    <source>
        <strain evidence="7">Bd21</strain>
    </source>
</reference>
<gene>
    <name evidence="7" type="ORF">BRADI_3g53341v3</name>
</gene>
<protein>
    <recommendedName>
        <fullName evidence="6">GRF-type domain-containing protein</fullName>
    </recommendedName>
</protein>
<dbReference type="InterPro" id="IPR010666">
    <property type="entry name" value="Znf_GRF"/>
</dbReference>
<evidence type="ECO:0000259" key="6">
    <source>
        <dbReference type="PROSITE" id="PS51999"/>
    </source>
</evidence>
<dbReference type="Gramene" id="KQK01019">
    <property type="protein sequence ID" value="KQK01019"/>
    <property type="gene ID" value="BRADI_3g53341v3"/>
</dbReference>
<evidence type="ECO:0000313" key="9">
    <source>
        <dbReference type="Proteomes" id="UP000008810"/>
    </source>
</evidence>
<dbReference type="GO" id="GO:0008270">
    <property type="term" value="F:zinc ion binding"/>
    <property type="evidence" value="ECO:0007669"/>
    <property type="project" value="UniProtKB-KW"/>
</dbReference>
<dbReference type="Pfam" id="PF06839">
    <property type="entry name" value="Zn_ribbon_GRF"/>
    <property type="match status" value="1"/>
</dbReference>
<keyword evidence="2 4" id="KW-0863">Zinc-finger</keyword>
<keyword evidence="1" id="KW-0479">Metal-binding</keyword>
<evidence type="ECO:0000313" key="7">
    <source>
        <dbReference type="EMBL" id="KQK01019.1"/>
    </source>
</evidence>
<dbReference type="EnsemblPlants" id="KQK01019">
    <property type="protein sequence ID" value="KQK01019"/>
    <property type="gene ID" value="BRADI_3g53341v3"/>
</dbReference>
<dbReference type="FunCoup" id="A0A0Q3I578">
    <property type="interactions" value="7"/>
</dbReference>
<dbReference type="Proteomes" id="UP000008810">
    <property type="component" value="Chromosome 3"/>
</dbReference>
<dbReference type="AlphaFoldDB" id="A0A0Q3I578"/>
<evidence type="ECO:0000256" key="3">
    <source>
        <dbReference type="ARBA" id="ARBA00022833"/>
    </source>
</evidence>
<dbReference type="EMBL" id="CM000882">
    <property type="protein sequence ID" value="KQK01019.1"/>
    <property type="molecule type" value="Genomic_DNA"/>
</dbReference>
<proteinExistence type="predicted"/>
<feature type="coiled-coil region" evidence="5">
    <location>
        <begin position="74"/>
        <end position="108"/>
    </location>
</feature>
<feature type="domain" description="GRF-type" evidence="6">
    <location>
        <begin position="9"/>
        <end position="51"/>
    </location>
</feature>
<name>A0A0Q3I578_BRADI</name>
<keyword evidence="9" id="KW-1185">Reference proteome</keyword>
<dbReference type="PANTHER" id="PTHR33248">
    <property type="entry name" value="ZINC ION-BINDING PROTEIN"/>
    <property type="match status" value="1"/>
</dbReference>
<dbReference type="PROSITE" id="PS51999">
    <property type="entry name" value="ZF_GRF"/>
    <property type="match status" value="1"/>
</dbReference>